<feature type="domain" description="Archaeal Nre N-terminal" evidence="2">
    <location>
        <begin position="11"/>
        <end position="272"/>
    </location>
</feature>
<name>A0ABZ3H378_GEOAI</name>
<gene>
    <name evidence="4" type="ORF">LPQ35_10125</name>
</gene>
<comment type="domain">
    <text evidence="1">Contains a predicted C4 metal binding domain at the N-terminus, which could be a zinc finger DNA binding domain.</text>
</comment>
<keyword evidence="1" id="KW-0862">Zinc</keyword>
<comment type="similarity">
    <text evidence="1">Belongs to the Nre family.</text>
</comment>
<keyword evidence="1" id="KW-0479">Metal-binding</keyword>
<protein>
    <recommendedName>
        <fullName evidence="1">DNA repair protein</fullName>
    </recommendedName>
</protein>
<evidence type="ECO:0000313" key="4">
    <source>
        <dbReference type="EMBL" id="XAT63599.1"/>
    </source>
</evidence>
<evidence type="ECO:0000313" key="5">
    <source>
        <dbReference type="Proteomes" id="UP001492541"/>
    </source>
</evidence>
<proteinExistence type="inferred from homology"/>
<dbReference type="InterPro" id="IPR006978">
    <property type="entry name" value="Nre_N"/>
</dbReference>
<reference evidence="4 5" key="1">
    <citation type="submission" date="2021-11" db="EMBL/GenBank/DDBJ databases">
        <title>Whole genome of Geoglobus acetivorans.</title>
        <authorList>
            <person name="Liu D."/>
        </authorList>
    </citation>
    <scope>NUCLEOTIDE SEQUENCE [LARGE SCALE GENOMIC DNA]</scope>
    <source>
        <strain evidence="4 5">SBH6</strain>
    </source>
</reference>
<keyword evidence="1" id="KW-0227">DNA damage</keyword>
<evidence type="ECO:0000259" key="2">
    <source>
        <dbReference type="Pfam" id="PF04894"/>
    </source>
</evidence>
<evidence type="ECO:0000256" key="1">
    <source>
        <dbReference type="HAMAP-Rule" id="MF_02096"/>
    </source>
</evidence>
<feature type="zinc finger region" description="C4-type" evidence="1">
    <location>
        <begin position="3"/>
        <end position="17"/>
    </location>
</feature>
<dbReference type="Pfam" id="PF04895">
    <property type="entry name" value="Nre_C"/>
    <property type="match status" value="1"/>
</dbReference>
<comment type="function">
    <text evidence="1">Involved in DNA damage repair.</text>
</comment>
<dbReference type="RefSeq" id="WP_193807221.1">
    <property type="nucleotide sequence ID" value="NZ_CP087714.1"/>
</dbReference>
<keyword evidence="1" id="KW-0234">DNA repair</keyword>
<dbReference type="PANTHER" id="PTHR38136:SF2">
    <property type="entry name" value="DNA REPAIR PROTEIN"/>
    <property type="match status" value="1"/>
</dbReference>
<accession>A0ABZ3H378</accession>
<dbReference type="GeneID" id="90450054"/>
<dbReference type="PANTHER" id="PTHR38136">
    <property type="entry name" value="DNA REPAIR PROTEIN"/>
    <property type="match status" value="1"/>
</dbReference>
<dbReference type="EMBL" id="CP087714">
    <property type="protein sequence ID" value="XAT63599.1"/>
    <property type="molecule type" value="Genomic_DNA"/>
</dbReference>
<dbReference type="InterPro" id="IPR006979">
    <property type="entry name" value="Nre_C"/>
</dbReference>
<evidence type="ECO:0000259" key="3">
    <source>
        <dbReference type="Pfam" id="PF04895"/>
    </source>
</evidence>
<dbReference type="InterPro" id="IPR033167">
    <property type="entry name" value="Nre"/>
</dbReference>
<feature type="domain" description="Archaeal Nre C-terminal" evidence="3">
    <location>
        <begin position="285"/>
        <end position="381"/>
    </location>
</feature>
<dbReference type="Pfam" id="PF04894">
    <property type="entry name" value="Nre_N"/>
    <property type="match status" value="1"/>
</dbReference>
<keyword evidence="1" id="KW-0863">Zinc-finger</keyword>
<sequence length="398" mass="45336">MLCVRCKGKLLCGKSFCPIIRAFKSASFELRDVDEKPTPPSVFVGRIGYPKVFAGPMIVLGGENPEVYENPAGYSQRVEDVIALRMSLARTYSQFSVQSAGNPDRNLMEIQEIASSVRNLDVEAEYEKVIKKPAIDDILMPSGVSAFFRRMKVTSNPKIPSKVEKVSDDELKAVNAVMELYEENLPTSYIQRVFSVGLLGVEKKLVPTRWSITAVHDIIAENLKREIADFERINDCLLFSYEHYGNHFEVILYPSSYCFQLVEIWMEKSLWSPENVWIGSDSEGLGRKRDYSELSGGYYAARLPVLEYLHSRRRQAGAIVLREIRPEYSAPLGVWVVEEGVRRAMNSRPERFSSLNEAVEQASKRMRVSKSLWEKHLKFTAQQTLDLFLRNSSRPPSQ</sequence>
<organism evidence="4 5">
    <name type="scientific">Geoglobus acetivorans</name>
    <dbReference type="NCBI Taxonomy" id="565033"/>
    <lineage>
        <taxon>Archaea</taxon>
        <taxon>Methanobacteriati</taxon>
        <taxon>Methanobacteriota</taxon>
        <taxon>Archaeoglobi</taxon>
        <taxon>Archaeoglobales</taxon>
        <taxon>Archaeoglobaceae</taxon>
        <taxon>Geoglobus</taxon>
    </lineage>
</organism>
<dbReference type="HAMAP" id="MF_02096">
    <property type="entry name" value="Nre"/>
    <property type="match status" value="1"/>
</dbReference>
<keyword evidence="5" id="KW-1185">Reference proteome</keyword>
<dbReference type="Proteomes" id="UP001492541">
    <property type="component" value="Chromosome"/>
</dbReference>